<dbReference type="Proteomes" id="UP000186817">
    <property type="component" value="Unassembled WGS sequence"/>
</dbReference>
<proteinExistence type="predicted"/>
<accession>A0A1Q9ENF4</accession>
<sequence>MSNLRAEPSTRRYCTDAAPFGAGICSCEVPLQASTELLRFADHKGFYTALEPRLASNLDQFALGPSEVEVEPIPRALSEGILFDVCEMFRGRGSLLRSRAVPWGFDPNDSRTREGNHLASRVGYILHLAAAYGILTTAEQPLGSVLFQLDIFQRLLERGFFTVDFSCCAFGTPFQRPTRLLANNPALRELAVHLPLSGPALAFGLYFRPGEPEKICGLLPP</sequence>
<gene>
    <name evidence="1" type="ORF">AK812_SmicGene7499</name>
</gene>
<dbReference type="OrthoDB" id="10562017at2759"/>
<evidence type="ECO:0000313" key="2">
    <source>
        <dbReference type="Proteomes" id="UP000186817"/>
    </source>
</evidence>
<reference evidence="1 2" key="1">
    <citation type="submission" date="2016-02" db="EMBL/GenBank/DDBJ databases">
        <title>Genome analysis of coral dinoflagellate symbionts highlights evolutionary adaptations to a symbiotic lifestyle.</title>
        <authorList>
            <person name="Aranda M."/>
            <person name="Li Y."/>
            <person name="Liew Y.J."/>
            <person name="Baumgarten S."/>
            <person name="Simakov O."/>
            <person name="Wilson M."/>
            <person name="Piel J."/>
            <person name="Ashoor H."/>
            <person name="Bougouffa S."/>
            <person name="Bajic V.B."/>
            <person name="Ryu T."/>
            <person name="Ravasi T."/>
            <person name="Bayer T."/>
            <person name="Micklem G."/>
            <person name="Kim H."/>
            <person name="Bhak J."/>
            <person name="Lajeunesse T.C."/>
            <person name="Voolstra C.R."/>
        </authorList>
    </citation>
    <scope>NUCLEOTIDE SEQUENCE [LARGE SCALE GENOMIC DNA]</scope>
    <source>
        <strain evidence="1 2">CCMP2467</strain>
    </source>
</reference>
<name>A0A1Q9ENF4_SYMMI</name>
<dbReference type="EMBL" id="LSRX01000107">
    <property type="protein sequence ID" value="OLQ08921.1"/>
    <property type="molecule type" value="Genomic_DNA"/>
</dbReference>
<dbReference type="AlphaFoldDB" id="A0A1Q9ENF4"/>
<keyword evidence="2" id="KW-1185">Reference proteome</keyword>
<organism evidence="1 2">
    <name type="scientific">Symbiodinium microadriaticum</name>
    <name type="common">Dinoflagellate</name>
    <name type="synonym">Zooxanthella microadriatica</name>
    <dbReference type="NCBI Taxonomy" id="2951"/>
    <lineage>
        <taxon>Eukaryota</taxon>
        <taxon>Sar</taxon>
        <taxon>Alveolata</taxon>
        <taxon>Dinophyceae</taxon>
        <taxon>Suessiales</taxon>
        <taxon>Symbiodiniaceae</taxon>
        <taxon>Symbiodinium</taxon>
    </lineage>
</organism>
<evidence type="ECO:0000313" key="1">
    <source>
        <dbReference type="EMBL" id="OLQ08921.1"/>
    </source>
</evidence>
<dbReference type="PROSITE" id="PS51257">
    <property type="entry name" value="PROKAR_LIPOPROTEIN"/>
    <property type="match status" value="1"/>
</dbReference>
<protein>
    <submittedName>
        <fullName evidence="1">Uncharacterized protein</fullName>
    </submittedName>
</protein>
<comment type="caution">
    <text evidence="1">The sequence shown here is derived from an EMBL/GenBank/DDBJ whole genome shotgun (WGS) entry which is preliminary data.</text>
</comment>